<protein>
    <submittedName>
        <fullName evidence="4">Acetyl xylan esterase, putative</fullName>
        <ecNumber evidence="4">3.1.1.41</ecNumber>
    </submittedName>
</protein>
<evidence type="ECO:0000313" key="4">
    <source>
        <dbReference type="EMBL" id="VED64742.1"/>
    </source>
</evidence>
<organism evidence="4 5">
    <name type="scientific">Streptococcus agalactiae</name>
    <dbReference type="NCBI Taxonomy" id="1311"/>
    <lineage>
        <taxon>Bacteria</taxon>
        <taxon>Bacillati</taxon>
        <taxon>Bacillota</taxon>
        <taxon>Bacilli</taxon>
        <taxon>Lactobacillales</taxon>
        <taxon>Streptococcaceae</taxon>
        <taxon>Streptococcus</taxon>
    </lineage>
</organism>
<feature type="active site" description="Charge relay system" evidence="1">
    <location>
        <position position="270"/>
    </location>
</feature>
<dbReference type="Pfam" id="PF05448">
    <property type="entry name" value="AXE1"/>
    <property type="match status" value="1"/>
</dbReference>
<evidence type="ECO:0000256" key="1">
    <source>
        <dbReference type="PIRSR" id="PIRSR639069-1"/>
    </source>
</evidence>
<dbReference type="GO" id="GO:0005976">
    <property type="term" value="P:polysaccharide metabolic process"/>
    <property type="evidence" value="ECO:0007669"/>
    <property type="project" value="TreeGrafter"/>
</dbReference>
<dbReference type="AlphaFoldDB" id="A0AB38VJT2"/>
<feature type="binding site" evidence="2">
    <location>
        <position position="89"/>
    </location>
    <ligand>
        <name>substrate</name>
    </ligand>
</feature>
<dbReference type="PANTHER" id="PTHR40111:SF1">
    <property type="entry name" value="CEPHALOSPORIN-C DEACETYLASE"/>
    <property type="match status" value="1"/>
</dbReference>
<dbReference type="InterPro" id="IPR039069">
    <property type="entry name" value="CE7"/>
</dbReference>
<keyword evidence="4" id="KW-0378">Hydrolase</keyword>
<evidence type="ECO:0000256" key="2">
    <source>
        <dbReference type="PIRSR" id="PIRSR639069-2"/>
    </source>
</evidence>
<feature type="active site" description="Charge relay system" evidence="1">
    <location>
        <position position="299"/>
    </location>
</feature>
<dbReference type="Gene3D" id="3.40.50.1820">
    <property type="entry name" value="alpha/beta hydrolase"/>
    <property type="match status" value="1"/>
</dbReference>
<evidence type="ECO:0000313" key="5">
    <source>
        <dbReference type="Proteomes" id="UP000268870"/>
    </source>
</evidence>
<dbReference type="EC" id="3.1.1.41" evidence="4"/>
<accession>A0AB38VJT2</accession>
<sequence>MIETMSLDDMREYLGQDQIPEDFDDFWKKQTMKYQGNIEYRLDKKDFNITFAQAYDLHFKGSNNSIVYAKCLFPKTNKPYPVVFYFHGYQNQSPDWSDQLNYVAAGYGVVSMDVRGQAGQSQDKGHFDGITVKGQIVRGMISGPNHLFYKDIYLDVFQLIDIIATLESVDSNQLYSYGWSQGGALALIAAALNPKIVKTVAVYPFLSDFRRVLDLGNVSEPYDELFRYFKYSDPFHKTENNVLKTLAYIDVKNFAHRISCPVVLLTALKDDICPPSTQFAIFNRLTSTKKHLLLPDYGHDPMTVQVKDYIFDQLTGSQFTKQKSRVDYFYSIFI</sequence>
<evidence type="ECO:0000259" key="3">
    <source>
        <dbReference type="Pfam" id="PF05448"/>
    </source>
</evidence>
<proteinExistence type="predicted"/>
<feature type="active site" description="Nucleophile" evidence="1">
    <location>
        <position position="180"/>
    </location>
</feature>
<gene>
    <name evidence="4" type="primary">cah</name>
    <name evidence="4" type="ORF">NCTC8184_00753</name>
</gene>
<dbReference type="SUPFAM" id="SSF53474">
    <property type="entry name" value="alpha/beta-Hydrolases"/>
    <property type="match status" value="1"/>
</dbReference>
<dbReference type="PANTHER" id="PTHR40111">
    <property type="entry name" value="CEPHALOSPORIN-C DEACETYLASE"/>
    <property type="match status" value="1"/>
</dbReference>
<reference evidence="4 5" key="1">
    <citation type="submission" date="2018-12" db="EMBL/GenBank/DDBJ databases">
        <authorList>
            <consortium name="Pathogen Informatics"/>
        </authorList>
    </citation>
    <scope>NUCLEOTIDE SEQUENCE [LARGE SCALE GENOMIC DNA]</scope>
    <source>
        <strain evidence="4 5">NCTC8184</strain>
    </source>
</reference>
<dbReference type="GO" id="GO:0047739">
    <property type="term" value="F:cephalosporin-C deacetylase activity"/>
    <property type="evidence" value="ECO:0007669"/>
    <property type="project" value="UniProtKB-EC"/>
</dbReference>
<dbReference type="InterPro" id="IPR008391">
    <property type="entry name" value="AXE1_dom"/>
</dbReference>
<dbReference type="RefSeq" id="WP_115357021.1">
    <property type="nucleotide sequence ID" value="NZ_LR134265.1"/>
</dbReference>
<dbReference type="Proteomes" id="UP000268870">
    <property type="component" value="Chromosome"/>
</dbReference>
<feature type="domain" description="Acetyl xylan esterase" evidence="3">
    <location>
        <begin position="4"/>
        <end position="311"/>
    </location>
</feature>
<dbReference type="InterPro" id="IPR029058">
    <property type="entry name" value="AB_hydrolase_fold"/>
</dbReference>
<dbReference type="EMBL" id="LR134265">
    <property type="protein sequence ID" value="VED64742.1"/>
    <property type="molecule type" value="Genomic_DNA"/>
</dbReference>
<name>A0AB38VJT2_STRAG</name>